<accession>A0AAV2S091</accession>
<comment type="caution">
    <text evidence="2">The sequence shown here is derived from an EMBL/GenBank/DDBJ whole genome shotgun (WGS) entry which is preliminary data.</text>
</comment>
<feature type="region of interest" description="Disordered" evidence="1">
    <location>
        <begin position="1"/>
        <end position="101"/>
    </location>
</feature>
<name>A0AAV2S091_MEGNR</name>
<protein>
    <submittedName>
        <fullName evidence="2">Uncharacterized protein</fullName>
    </submittedName>
</protein>
<reference evidence="2 3" key="1">
    <citation type="submission" date="2024-05" db="EMBL/GenBank/DDBJ databases">
        <authorList>
            <person name="Wallberg A."/>
        </authorList>
    </citation>
    <scope>NUCLEOTIDE SEQUENCE [LARGE SCALE GENOMIC DNA]</scope>
</reference>
<dbReference type="AlphaFoldDB" id="A0AAV2S091"/>
<proteinExistence type="predicted"/>
<evidence type="ECO:0000256" key="1">
    <source>
        <dbReference type="SAM" id="MobiDB-lite"/>
    </source>
</evidence>
<feature type="non-terminal residue" evidence="2">
    <location>
        <position position="1"/>
    </location>
</feature>
<organism evidence="2 3">
    <name type="scientific">Meganyctiphanes norvegica</name>
    <name type="common">Northern krill</name>
    <name type="synonym">Thysanopoda norvegica</name>
    <dbReference type="NCBI Taxonomy" id="48144"/>
    <lineage>
        <taxon>Eukaryota</taxon>
        <taxon>Metazoa</taxon>
        <taxon>Ecdysozoa</taxon>
        <taxon>Arthropoda</taxon>
        <taxon>Crustacea</taxon>
        <taxon>Multicrustacea</taxon>
        <taxon>Malacostraca</taxon>
        <taxon>Eumalacostraca</taxon>
        <taxon>Eucarida</taxon>
        <taxon>Euphausiacea</taxon>
        <taxon>Euphausiidae</taxon>
        <taxon>Meganyctiphanes</taxon>
    </lineage>
</organism>
<feature type="compositionally biased region" description="Polar residues" evidence="1">
    <location>
        <begin position="37"/>
        <end position="56"/>
    </location>
</feature>
<gene>
    <name evidence="2" type="ORF">MNOR_LOCUS31611</name>
</gene>
<feature type="non-terminal residue" evidence="2">
    <location>
        <position position="101"/>
    </location>
</feature>
<sequence>GVFRNNVASFRGTAKRRIFRRKEPPRPPKGRGMTLEISGSRSVPVNGLTSLQNGGFSSDRSPSDLDPDCLSPYHPYDSAHSPSSSGLKSPDSGVNVSIHER</sequence>
<feature type="compositionally biased region" description="Low complexity" evidence="1">
    <location>
        <begin position="68"/>
        <end position="92"/>
    </location>
</feature>
<dbReference type="Proteomes" id="UP001497623">
    <property type="component" value="Unassembled WGS sequence"/>
</dbReference>
<dbReference type="EMBL" id="CAXKWB010041076">
    <property type="protein sequence ID" value="CAL4156048.1"/>
    <property type="molecule type" value="Genomic_DNA"/>
</dbReference>
<keyword evidence="3" id="KW-1185">Reference proteome</keyword>
<evidence type="ECO:0000313" key="3">
    <source>
        <dbReference type="Proteomes" id="UP001497623"/>
    </source>
</evidence>
<evidence type="ECO:0000313" key="2">
    <source>
        <dbReference type="EMBL" id="CAL4156048.1"/>
    </source>
</evidence>